<dbReference type="Gene3D" id="3.90.80.10">
    <property type="entry name" value="Inorganic pyrophosphatase"/>
    <property type="match status" value="1"/>
</dbReference>
<reference evidence="8 9" key="1">
    <citation type="journal article" date="2015" name="Nature">
        <title>rRNA introns, odd ribosomes, and small enigmatic genomes across a large radiation of phyla.</title>
        <authorList>
            <person name="Brown C.T."/>
            <person name="Hug L.A."/>
            <person name="Thomas B.C."/>
            <person name="Sharon I."/>
            <person name="Castelle C.J."/>
            <person name="Singh A."/>
            <person name="Wilkins M.J."/>
            <person name="Williams K.H."/>
            <person name="Banfield J.F."/>
        </authorList>
    </citation>
    <scope>NUCLEOTIDE SEQUENCE [LARGE SCALE GENOMIC DNA]</scope>
</reference>
<dbReference type="CDD" id="cd00412">
    <property type="entry name" value="pyrophosphatase"/>
    <property type="match status" value="1"/>
</dbReference>
<dbReference type="FunFam" id="3.90.80.10:FF:000003">
    <property type="entry name" value="Inorganic pyrophosphatase"/>
    <property type="match status" value="1"/>
</dbReference>
<comment type="similarity">
    <text evidence="7">Belongs to the PPase family.</text>
</comment>
<dbReference type="EMBL" id="LBPX01000049">
    <property type="protein sequence ID" value="KKP65599.1"/>
    <property type="molecule type" value="Genomic_DNA"/>
</dbReference>
<evidence type="ECO:0000256" key="3">
    <source>
        <dbReference type="ARBA" id="ARBA00022723"/>
    </source>
</evidence>
<comment type="function">
    <text evidence="7">Catalyzes the hydrolysis of inorganic pyrophosphate (PPi) forming two phosphate ions.</text>
</comment>
<feature type="binding site" evidence="7">
    <location>
        <position position="55"/>
    </location>
    <ligand>
        <name>substrate</name>
    </ligand>
</feature>
<feature type="binding site" evidence="7">
    <location>
        <position position="102"/>
    </location>
    <ligand>
        <name>Mg(2+)</name>
        <dbReference type="ChEBI" id="CHEBI:18420"/>
        <label>1</label>
    </ligand>
</feature>
<comment type="catalytic activity">
    <reaction evidence="6 7">
        <text>diphosphate + H2O = 2 phosphate + H(+)</text>
        <dbReference type="Rhea" id="RHEA:24576"/>
        <dbReference type="ChEBI" id="CHEBI:15377"/>
        <dbReference type="ChEBI" id="CHEBI:15378"/>
        <dbReference type="ChEBI" id="CHEBI:33019"/>
        <dbReference type="ChEBI" id="CHEBI:43474"/>
        <dbReference type="EC" id="3.6.1.1"/>
    </reaction>
</comment>
<dbReference type="Proteomes" id="UP000034127">
    <property type="component" value="Unassembled WGS sequence"/>
</dbReference>
<evidence type="ECO:0000256" key="4">
    <source>
        <dbReference type="ARBA" id="ARBA00022801"/>
    </source>
</evidence>
<dbReference type="PATRIC" id="fig|1618485.3.peg.1035"/>
<dbReference type="GO" id="GO:0004427">
    <property type="term" value="F:inorganic diphosphate phosphatase activity"/>
    <property type="evidence" value="ECO:0007669"/>
    <property type="project" value="UniProtKB-UniRule"/>
</dbReference>
<evidence type="ECO:0000313" key="9">
    <source>
        <dbReference type="Proteomes" id="UP000034127"/>
    </source>
</evidence>
<name>A0A0G0B8D2_9BACT</name>
<comment type="caution">
    <text evidence="8">The sequence shown here is derived from an EMBL/GenBank/DDBJ whole genome shotgun (WGS) entry which is preliminary data.</text>
</comment>
<keyword evidence="2 7" id="KW-0963">Cytoplasm</keyword>
<keyword evidence="5 7" id="KW-0460">Magnesium</keyword>
<dbReference type="InterPro" id="IPR036649">
    <property type="entry name" value="Pyrophosphatase_sf"/>
</dbReference>
<evidence type="ECO:0000256" key="5">
    <source>
        <dbReference type="ARBA" id="ARBA00022842"/>
    </source>
</evidence>
<evidence type="ECO:0000256" key="2">
    <source>
        <dbReference type="ARBA" id="ARBA00022490"/>
    </source>
</evidence>
<gene>
    <name evidence="7" type="primary">ppa</name>
    <name evidence="8" type="ORF">UR63_C0049G0002</name>
</gene>
<comment type="subunit">
    <text evidence="7">Homohexamer.</text>
</comment>
<feature type="binding site" evidence="7">
    <location>
        <position position="141"/>
    </location>
    <ligand>
        <name>substrate</name>
    </ligand>
</feature>
<dbReference type="EC" id="3.6.1.1" evidence="7"/>
<dbReference type="GO" id="GO:0006796">
    <property type="term" value="P:phosphate-containing compound metabolic process"/>
    <property type="evidence" value="ECO:0007669"/>
    <property type="project" value="InterPro"/>
</dbReference>
<feature type="binding site" evidence="7">
    <location>
        <position position="70"/>
    </location>
    <ligand>
        <name>Mg(2+)</name>
        <dbReference type="ChEBI" id="CHEBI:18420"/>
        <label>1</label>
    </ligand>
</feature>
<proteinExistence type="inferred from homology"/>
<dbReference type="GO" id="GO:0000287">
    <property type="term" value="F:magnesium ion binding"/>
    <property type="evidence" value="ECO:0007669"/>
    <property type="project" value="UniProtKB-UniRule"/>
</dbReference>
<evidence type="ECO:0000256" key="1">
    <source>
        <dbReference type="ARBA" id="ARBA00001946"/>
    </source>
</evidence>
<protein>
    <recommendedName>
        <fullName evidence="7">Inorganic pyrophosphatase</fullName>
        <ecNumber evidence="7">3.6.1.1</ecNumber>
    </recommendedName>
    <alternativeName>
        <fullName evidence="7">Pyrophosphate phospho-hydrolase</fullName>
        <shortName evidence="7">PPase</shortName>
    </alternativeName>
</protein>
<comment type="cofactor">
    <cofactor evidence="1 7">
        <name>Mg(2+)</name>
        <dbReference type="ChEBI" id="CHEBI:18420"/>
    </cofactor>
</comment>
<dbReference type="InterPro" id="IPR008162">
    <property type="entry name" value="Pyrophosphatase"/>
</dbReference>
<comment type="subcellular location">
    <subcellularLocation>
        <location evidence="7">Cytoplasm</location>
    </subcellularLocation>
</comment>
<feature type="binding site" evidence="7">
    <location>
        <position position="29"/>
    </location>
    <ligand>
        <name>substrate</name>
    </ligand>
</feature>
<dbReference type="AlphaFoldDB" id="A0A0G0B8D2"/>
<feature type="binding site" evidence="7">
    <location>
        <position position="65"/>
    </location>
    <ligand>
        <name>Mg(2+)</name>
        <dbReference type="ChEBI" id="CHEBI:18420"/>
        <label>1</label>
    </ligand>
</feature>
<keyword evidence="4 7" id="KW-0378">Hydrolase</keyword>
<evidence type="ECO:0000256" key="6">
    <source>
        <dbReference type="ARBA" id="ARBA00047820"/>
    </source>
</evidence>
<dbReference type="PANTHER" id="PTHR10286">
    <property type="entry name" value="INORGANIC PYROPHOSPHATASE"/>
    <property type="match status" value="1"/>
</dbReference>
<keyword evidence="3 7" id="KW-0479">Metal-binding</keyword>
<accession>A0A0G0B8D2</accession>
<dbReference type="SUPFAM" id="SSF50324">
    <property type="entry name" value="Inorganic pyrophosphatase"/>
    <property type="match status" value="1"/>
</dbReference>
<dbReference type="Pfam" id="PF00719">
    <property type="entry name" value="Pyrophosphatase"/>
    <property type="match status" value="1"/>
</dbReference>
<feature type="binding site" evidence="7">
    <location>
        <position position="70"/>
    </location>
    <ligand>
        <name>Mg(2+)</name>
        <dbReference type="ChEBI" id="CHEBI:18420"/>
        <label>2</label>
    </ligand>
</feature>
<evidence type="ECO:0000313" key="8">
    <source>
        <dbReference type="EMBL" id="KKP65599.1"/>
    </source>
</evidence>
<evidence type="ECO:0000256" key="7">
    <source>
        <dbReference type="HAMAP-Rule" id="MF_00209"/>
    </source>
</evidence>
<dbReference type="GO" id="GO:0005737">
    <property type="term" value="C:cytoplasm"/>
    <property type="evidence" value="ECO:0007669"/>
    <property type="project" value="UniProtKB-SubCell"/>
</dbReference>
<sequence length="170" mass="18963">MNINKVSPGKNVPEEINVFIEIPQGGSIKYELDKESGVIMVDRFAFTAMVFPFNYGFIPGTHAEDGDPADVLVISSYAVLPGVVIPSRPIGMLEMTDEAGIDTKIIAVPTVKVDPFMSKINEITDLDEVTLKKIQHFFNHYKELEKGKWVKTKDFLGKEKAFEAINKSIK</sequence>
<organism evidence="8 9">
    <name type="scientific">Candidatus Roizmanbacteria bacterium GW2011_GWC2_35_12</name>
    <dbReference type="NCBI Taxonomy" id="1618485"/>
    <lineage>
        <taxon>Bacteria</taxon>
        <taxon>Candidatus Roizmaniibacteriota</taxon>
    </lineage>
</organism>
<dbReference type="HAMAP" id="MF_00209">
    <property type="entry name" value="Inorganic_PPase"/>
    <property type="match status" value="1"/>
</dbReference>
<feature type="binding site" evidence="7">
    <location>
        <position position="43"/>
    </location>
    <ligand>
        <name>substrate</name>
    </ligand>
</feature>
<dbReference type="NCBIfam" id="NF002317">
    <property type="entry name" value="PRK01250.1"/>
    <property type="match status" value="1"/>
</dbReference>